<dbReference type="EMBL" id="AZMM01006532">
    <property type="protein sequence ID" value="ETJ39595.1"/>
    <property type="molecule type" value="Genomic_DNA"/>
</dbReference>
<reference evidence="1" key="1">
    <citation type="submission" date="2013-12" db="EMBL/GenBank/DDBJ databases">
        <title>A Varibaculum cambriense genome reconstructed from a premature infant gut community with otherwise low bacterial novelty that shifts toward anaerobic metabolism during the third week of life.</title>
        <authorList>
            <person name="Brown C.T."/>
            <person name="Sharon I."/>
            <person name="Thomas B.C."/>
            <person name="Castelle C.J."/>
            <person name="Morowitz M.J."/>
            <person name="Banfield J.F."/>
        </authorList>
    </citation>
    <scope>NUCLEOTIDE SEQUENCE</scope>
</reference>
<comment type="caution">
    <text evidence="1">The sequence shown here is derived from an EMBL/GenBank/DDBJ whole genome shotgun (WGS) entry which is preliminary data.</text>
</comment>
<evidence type="ECO:0000313" key="1">
    <source>
        <dbReference type="EMBL" id="ETJ39595.1"/>
    </source>
</evidence>
<feature type="non-terminal residue" evidence="1">
    <location>
        <position position="1"/>
    </location>
</feature>
<sequence length="89" mass="9610">LWASPSPSRDVVADVARLVHSMTTCHHGNLAVYQGRLWVTHTGCLPGARHVAGLPACLSWDLLPRHRLGTVLPRLNAASAPHYRGAMLA</sequence>
<protein>
    <submittedName>
        <fullName evidence="1">Uncharacterized protein</fullName>
    </submittedName>
</protein>
<organism evidence="1">
    <name type="scientific">human gut metagenome</name>
    <dbReference type="NCBI Taxonomy" id="408170"/>
    <lineage>
        <taxon>unclassified sequences</taxon>
        <taxon>metagenomes</taxon>
        <taxon>organismal metagenomes</taxon>
    </lineage>
</organism>
<proteinExistence type="predicted"/>
<gene>
    <name evidence="1" type="ORF">Q604_UNBC06532G0001</name>
</gene>
<feature type="non-terminal residue" evidence="1">
    <location>
        <position position="89"/>
    </location>
</feature>
<dbReference type="AlphaFoldDB" id="W1YD07"/>
<accession>W1YD07</accession>
<name>W1YD07_9ZZZZ</name>